<keyword evidence="2" id="KW-1185">Reference proteome</keyword>
<evidence type="ECO:0000313" key="2">
    <source>
        <dbReference type="Proteomes" id="UP000001208"/>
    </source>
</evidence>
<name>B3QX08_CHLT3</name>
<dbReference type="AlphaFoldDB" id="B3QX08"/>
<evidence type="ECO:0000313" key="1">
    <source>
        <dbReference type="EMBL" id="ACF14818.1"/>
    </source>
</evidence>
<reference evidence="1 2" key="1">
    <citation type="submission" date="2008-06" db="EMBL/GenBank/DDBJ databases">
        <title>Complete sequence of Chloroherpeton thalassium ATCC 35110.</title>
        <authorList>
            <consortium name="US DOE Joint Genome Institute"/>
            <person name="Lucas S."/>
            <person name="Copeland A."/>
            <person name="Lapidus A."/>
            <person name="Glavina del Rio T."/>
            <person name="Dalin E."/>
            <person name="Tice H."/>
            <person name="Bruce D."/>
            <person name="Goodwin L."/>
            <person name="Pitluck S."/>
            <person name="Schmutz J."/>
            <person name="Larimer F."/>
            <person name="Land M."/>
            <person name="Hauser L."/>
            <person name="Kyrpides N."/>
            <person name="Mikhailova N."/>
            <person name="Liu Z."/>
            <person name="Li T."/>
            <person name="Zhao F."/>
            <person name="Overmann J."/>
            <person name="Bryant D.A."/>
            <person name="Richardson P."/>
        </authorList>
    </citation>
    <scope>NUCLEOTIDE SEQUENCE [LARGE SCALE GENOMIC DNA]</scope>
    <source>
        <strain evidence="2">ATCC 35110 / GB-78</strain>
    </source>
</reference>
<sequence length="802" mass="92934">MNTEEMAVSLREKLQSIKLLPNFPFKTVLNFNLLIQEWYRAFQKSDLLNRSMGEALRQELDLAPELRQPIYDLSLVEKHRELIDALFLLAFPHGVAEHDYTAAFVPFTENWIYESPSYKKQFGEYGGIWHRLLNLNEVLLHYGKTLRAYTYIAKRFYNLDVDFDYPIVVVLPDTVHGLDRYYKIDLNVQYVDIKVCGKFKKLSKADIKLLMANLSDLEVWLKVIPPENFEFHGFSIIKLTDVTDHEVISGLKRDLIEKESIISDAKFQSLQQKLRILLRLPDISMAMGLFQNDEFRVLNAGCKDKFRDSRFEKLRYSRSEILGTIYDFDWQPDQIKTINDLREYPNPTIFEEFLLEKQIRSLLIAPLYYQGKLIGGLEISSSVPDALNELVAIRLHEVLPLFSMAVNRTIQELNSDVQAIIKDKFTVIHPSVEWRFQEAALRLIDNRQFDPNAEIEEIVFKDVIPLFGVSDIRGSSTNRNEAIQADLIDQLELAKSCLVRAHHTRPLPILEEMIFRIDKKISLITERLSTEVESLAIDLLRREIEPLFAHLCSFSLEVKAAIDRYWKQIDPMVGVLYKKRKAFDDSVTQIADAVSSYIEIEEVKAQRMYPHYFEKHKTDGVDYGLYVGGSLVPDGQFDPIYLKNLRLWQLILMCGIARQTECMKHNLPLPLETTHLILVQSSPLSIRFRPDEKLFDVDGTYNVRYEIIKKRIDKALIKGTSERVTQPGKIAIVYSQQKEIDEYRAYINYLQSTGCITEKVEELEIEDLQGVQGLYALRITVDSQSTAMLSDEVVQEAMTLLN</sequence>
<organism evidence="1 2">
    <name type="scientific">Chloroherpeton thalassium (strain ATCC 35110 / GB-78)</name>
    <dbReference type="NCBI Taxonomy" id="517418"/>
    <lineage>
        <taxon>Bacteria</taxon>
        <taxon>Pseudomonadati</taxon>
        <taxon>Chlorobiota</taxon>
        <taxon>Chlorobiia</taxon>
        <taxon>Chlorobiales</taxon>
        <taxon>Chloroherpetonaceae</taxon>
        <taxon>Chloroherpeton</taxon>
    </lineage>
</organism>
<dbReference type="Gene3D" id="3.30.450.40">
    <property type="match status" value="1"/>
</dbReference>
<dbReference type="KEGG" id="cts:Ctha_2368"/>
<dbReference type="SUPFAM" id="SSF55781">
    <property type="entry name" value="GAF domain-like"/>
    <property type="match status" value="1"/>
</dbReference>
<dbReference type="eggNOG" id="COG2203">
    <property type="taxonomic scope" value="Bacteria"/>
</dbReference>
<accession>B3QX08</accession>
<dbReference type="HOGENOM" id="CLU_018532_0_0_10"/>
<gene>
    <name evidence="1" type="ordered locus">Ctha_2368</name>
</gene>
<dbReference type="InterPro" id="IPR029016">
    <property type="entry name" value="GAF-like_dom_sf"/>
</dbReference>
<dbReference type="STRING" id="517418.Ctha_2368"/>
<dbReference type="RefSeq" id="WP_012500900.1">
    <property type="nucleotide sequence ID" value="NC_011026.1"/>
</dbReference>
<protein>
    <recommendedName>
        <fullName evidence="3">GAF domain-containing protein</fullName>
    </recommendedName>
</protein>
<dbReference type="EMBL" id="CP001100">
    <property type="protein sequence ID" value="ACF14818.1"/>
    <property type="molecule type" value="Genomic_DNA"/>
</dbReference>
<dbReference type="OrthoDB" id="627374at2"/>
<evidence type="ECO:0008006" key="3">
    <source>
        <dbReference type="Google" id="ProtNLM"/>
    </source>
</evidence>
<dbReference type="Proteomes" id="UP000001208">
    <property type="component" value="Chromosome"/>
</dbReference>
<proteinExistence type="predicted"/>